<accession>A0AAD9CTU6</accession>
<keyword evidence="4" id="KW-1185">Reference proteome</keyword>
<keyword evidence="2" id="KW-1133">Transmembrane helix</keyword>
<feature type="transmembrane region" description="Helical" evidence="2">
    <location>
        <begin position="53"/>
        <end position="71"/>
    </location>
</feature>
<gene>
    <name evidence="3" type="ORF">DB88DRAFT_496867</name>
</gene>
<proteinExistence type="predicted"/>
<dbReference type="EMBL" id="JAODAN010000009">
    <property type="protein sequence ID" value="KAK1922022.1"/>
    <property type="molecule type" value="Genomic_DNA"/>
</dbReference>
<dbReference type="Proteomes" id="UP001182556">
    <property type="component" value="Unassembled WGS sequence"/>
</dbReference>
<reference evidence="3" key="1">
    <citation type="submission" date="2023-02" db="EMBL/GenBank/DDBJ databases">
        <title>Identification and recombinant expression of a fungal hydrolase from Papiliotrema laurentii that hydrolyzes apple cutin and clears colloidal polyester polyurethane.</title>
        <authorList>
            <consortium name="DOE Joint Genome Institute"/>
            <person name="Roman V.A."/>
            <person name="Bojanowski C."/>
            <person name="Crable B.R."/>
            <person name="Wagner D.N."/>
            <person name="Hung C.S."/>
            <person name="Nadeau L.J."/>
            <person name="Schratz L."/>
            <person name="Haridas S."/>
            <person name="Pangilinan J."/>
            <person name="Lipzen A."/>
            <person name="Na H."/>
            <person name="Yan M."/>
            <person name="Ng V."/>
            <person name="Grigoriev I.V."/>
            <person name="Spatafora J.W."/>
            <person name="Barlow D."/>
            <person name="Biffinger J."/>
            <person name="Kelley-Loughnane N."/>
            <person name="Varaljay V.A."/>
            <person name="Crookes-Goodson W.J."/>
        </authorList>
    </citation>
    <scope>NUCLEOTIDE SEQUENCE</scope>
    <source>
        <strain evidence="3">5307AH</strain>
    </source>
</reference>
<organism evidence="3 4">
    <name type="scientific">Papiliotrema laurentii</name>
    <name type="common">Cryptococcus laurentii</name>
    <dbReference type="NCBI Taxonomy" id="5418"/>
    <lineage>
        <taxon>Eukaryota</taxon>
        <taxon>Fungi</taxon>
        <taxon>Dikarya</taxon>
        <taxon>Basidiomycota</taxon>
        <taxon>Agaricomycotina</taxon>
        <taxon>Tremellomycetes</taxon>
        <taxon>Tremellales</taxon>
        <taxon>Rhynchogastremaceae</taxon>
        <taxon>Papiliotrema</taxon>
    </lineage>
</organism>
<feature type="region of interest" description="Disordered" evidence="1">
    <location>
        <begin position="1"/>
        <end position="39"/>
    </location>
</feature>
<evidence type="ECO:0000256" key="2">
    <source>
        <dbReference type="SAM" id="Phobius"/>
    </source>
</evidence>
<sequence length="175" mass="19586">MSNRYQPIPTSEDSAPVPQPETLAEGQGEDRDRSHRPLRAGVEAEFNRRPPAWYKRAGLVLAIIFMAWIAIRLGSWNRSTQPKVIYASRYSEEHKYRPAASPVITEYLKDGRIRLRGATVGGVGVREEDLPLSPEKKALAEKKRIAEAREAAKAKLGLNKGKGRKRRGGQAKVEM</sequence>
<dbReference type="AlphaFoldDB" id="A0AAD9CTU6"/>
<comment type="caution">
    <text evidence="3">The sequence shown here is derived from an EMBL/GenBank/DDBJ whole genome shotgun (WGS) entry which is preliminary data.</text>
</comment>
<evidence type="ECO:0000313" key="3">
    <source>
        <dbReference type="EMBL" id="KAK1922022.1"/>
    </source>
</evidence>
<protein>
    <submittedName>
        <fullName evidence="3">Uncharacterized protein</fullName>
    </submittedName>
</protein>
<name>A0AAD9CTU6_PAPLA</name>
<feature type="region of interest" description="Disordered" evidence="1">
    <location>
        <begin position="155"/>
        <end position="175"/>
    </location>
</feature>
<evidence type="ECO:0000313" key="4">
    <source>
        <dbReference type="Proteomes" id="UP001182556"/>
    </source>
</evidence>
<feature type="compositionally biased region" description="Polar residues" evidence="1">
    <location>
        <begin position="1"/>
        <end position="13"/>
    </location>
</feature>
<keyword evidence="2" id="KW-0472">Membrane</keyword>
<keyword evidence="2" id="KW-0812">Transmembrane</keyword>
<evidence type="ECO:0000256" key="1">
    <source>
        <dbReference type="SAM" id="MobiDB-lite"/>
    </source>
</evidence>